<dbReference type="GO" id="GO:0005737">
    <property type="term" value="C:cytoplasm"/>
    <property type="evidence" value="ECO:0007669"/>
    <property type="project" value="UniProtKB-SubCell"/>
</dbReference>
<evidence type="ECO:0000256" key="8">
    <source>
        <dbReference type="SAM" id="MobiDB-lite"/>
    </source>
</evidence>
<feature type="compositionally biased region" description="Polar residues" evidence="8">
    <location>
        <begin position="106"/>
        <end position="125"/>
    </location>
</feature>
<dbReference type="InterPro" id="IPR028094">
    <property type="entry name" value="RTC4_C"/>
</dbReference>
<dbReference type="EMBL" id="KV417489">
    <property type="protein sequence ID" value="KZP31409.1"/>
    <property type="molecule type" value="Genomic_DNA"/>
</dbReference>
<dbReference type="PANTHER" id="PTHR41391:SF1">
    <property type="entry name" value="RESTRICTION OF TELOMERE CAPPING PROTEIN 4"/>
    <property type="match status" value="1"/>
</dbReference>
<sequence>MNISPSFNPVNNDNNQLINHTSGPAVLSRDGLLWTLKREDGNGIRCANMSCANKANTPRKGHKDCIGLFCQTCCVDTVRRAIERSNPIIWCPVRSHNTAAGAHNPPASQLQQSVPPTNQQHSERTSIPLTSTNTSHISVGYIVNGSATRGYGTTHWATNKPFDAQPTHVAESFGWLATRTLRGRRTGRENGWPQEISGGDSILTTELCVCEDVAYASPGGGYWECQGVSAVRTIAADDTLLYRRLPDGIIGDCLHDCPGLAEATATQDLNGKKRQRETNTGSADIGSPRKRRQVLIEAVVHTPVRRRSAVRRASASRRAVSTFTGSSNALPVFVSQPTSIQALSSPPDGPVGESPLASNAVLGPDKERAFPSSFYACDVFRGFKKMDELMRQRVPPIYKKAAFCTVFGINYYCLPTYNKHRRTYDHNQDLVPKYVALKHEAGGAWRCFTSEAIEIVVAEKDTDSSDDDDDSISSKADHVPEPFNLDSPPCRMLSIALVKNLTTAVPTLGPRTQIWMMHIMLCAAHTVTNCYLLRLQKNFVFYRVLSTLRAQWTAEMHRFESKEVAILNNAVWSSVIPVDFRSLKARVQSLLPRLHTVVENPHDNEFYEDLKTAIQKTGSARALGIHGEHASLERTSAGYYGEKGVSIIFAALSCEYSGITSFWDIPSIKFIERVLIPEVALGLIQSDLSLTDTPADRREALAIKDESTEFGNMKYKID</sequence>
<dbReference type="InterPro" id="IPR039024">
    <property type="entry name" value="RTC4"/>
</dbReference>
<comment type="subcellular location">
    <subcellularLocation>
        <location evidence="3">Cytoplasm</location>
    </subcellularLocation>
    <subcellularLocation>
        <location evidence="2">Nucleus</location>
    </subcellularLocation>
</comment>
<organism evidence="10 11">
    <name type="scientific">Athelia psychrophila</name>
    <dbReference type="NCBI Taxonomy" id="1759441"/>
    <lineage>
        <taxon>Eukaryota</taxon>
        <taxon>Fungi</taxon>
        <taxon>Dikarya</taxon>
        <taxon>Basidiomycota</taxon>
        <taxon>Agaricomycotina</taxon>
        <taxon>Agaricomycetes</taxon>
        <taxon>Agaricomycetidae</taxon>
        <taxon>Atheliales</taxon>
        <taxon>Atheliaceae</taxon>
        <taxon>Athelia</taxon>
    </lineage>
</organism>
<comment type="similarity">
    <text evidence="4">Belongs to the RTC4 family.</text>
</comment>
<dbReference type="PANTHER" id="PTHR41391">
    <property type="entry name" value="RESTRICTION OF TELOMERE CAPPING PROTEIN 4"/>
    <property type="match status" value="1"/>
</dbReference>
<dbReference type="GO" id="GO:0005634">
    <property type="term" value="C:nucleus"/>
    <property type="evidence" value="ECO:0007669"/>
    <property type="project" value="UniProtKB-SubCell"/>
</dbReference>
<feature type="region of interest" description="Disordered" evidence="8">
    <location>
        <begin position="100"/>
        <end position="125"/>
    </location>
</feature>
<evidence type="ECO:0000259" key="9">
    <source>
        <dbReference type="SMART" id="SM01312"/>
    </source>
</evidence>
<evidence type="ECO:0000313" key="10">
    <source>
        <dbReference type="EMBL" id="KZP31409.1"/>
    </source>
</evidence>
<keyword evidence="7" id="KW-0539">Nucleus</keyword>
<dbReference type="Proteomes" id="UP000076532">
    <property type="component" value="Unassembled WGS sequence"/>
</dbReference>
<evidence type="ECO:0000256" key="6">
    <source>
        <dbReference type="ARBA" id="ARBA00022490"/>
    </source>
</evidence>
<gene>
    <name evidence="10" type="ORF">FIBSPDRAFT_883202</name>
</gene>
<feature type="region of interest" description="Disordered" evidence="8">
    <location>
        <begin position="268"/>
        <end position="288"/>
    </location>
</feature>
<protein>
    <recommendedName>
        <fullName evidence="5">Restriction of telomere capping protein 4</fullName>
    </recommendedName>
</protein>
<comment type="function">
    <text evidence="1">May be involved in a process influencing telomere capping.</text>
</comment>
<evidence type="ECO:0000256" key="3">
    <source>
        <dbReference type="ARBA" id="ARBA00004496"/>
    </source>
</evidence>
<proteinExistence type="inferred from homology"/>
<evidence type="ECO:0000256" key="7">
    <source>
        <dbReference type="ARBA" id="ARBA00023242"/>
    </source>
</evidence>
<evidence type="ECO:0000256" key="4">
    <source>
        <dbReference type="ARBA" id="ARBA00009461"/>
    </source>
</evidence>
<name>A0A166U7U2_9AGAM</name>
<evidence type="ECO:0000313" key="11">
    <source>
        <dbReference type="Proteomes" id="UP000076532"/>
    </source>
</evidence>
<evidence type="ECO:0000256" key="2">
    <source>
        <dbReference type="ARBA" id="ARBA00004123"/>
    </source>
</evidence>
<reference evidence="10 11" key="1">
    <citation type="journal article" date="2016" name="Mol. Biol. Evol.">
        <title>Comparative Genomics of Early-Diverging Mushroom-Forming Fungi Provides Insights into the Origins of Lignocellulose Decay Capabilities.</title>
        <authorList>
            <person name="Nagy L.G."/>
            <person name="Riley R."/>
            <person name="Tritt A."/>
            <person name="Adam C."/>
            <person name="Daum C."/>
            <person name="Floudas D."/>
            <person name="Sun H."/>
            <person name="Yadav J.S."/>
            <person name="Pangilinan J."/>
            <person name="Larsson K.H."/>
            <person name="Matsuura K."/>
            <person name="Barry K."/>
            <person name="Labutti K."/>
            <person name="Kuo R."/>
            <person name="Ohm R.A."/>
            <person name="Bhattacharya S.S."/>
            <person name="Shirouzu T."/>
            <person name="Yoshinaga Y."/>
            <person name="Martin F.M."/>
            <person name="Grigoriev I.V."/>
            <person name="Hibbett D.S."/>
        </authorList>
    </citation>
    <scope>NUCLEOTIDE SEQUENCE [LARGE SCALE GENOMIC DNA]</scope>
    <source>
        <strain evidence="10 11">CBS 109695</strain>
    </source>
</reference>
<dbReference type="SMART" id="SM01312">
    <property type="entry name" value="RTC4"/>
    <property type="match status" value="1"/>
</dbReference>
<dbReference type="AlphaFoldDB" id="A0A166U7U2"/>
<accession>A0A166U7U2</accession>
<keyword evidence="11" id="KW-1185">Reference proteome</keyword>
<keyword evidence="6" id="KW-0963">Cytoplasm</keyword>
<feature type="domain" description="Restriction of telomere capping protein 4 C-terminal" evidence="9">
    <location>
        <begin position="590"/>
        <end position="713"/>
    </location>
</feature>
<dbReference type="Pfam" id="PF14474">
    <property type="entry name" value="RTC4"/>
    <property type="match status" value="1"/>
</dbReference>
<dbReference type="OrthoDB" id="128308at2759"/>
<evidence type="ECO:0000256" key="5">
    <source>
        <dbReference type="ARBA" id="ARBA00015162"/>
    </source>
</evidence>
<evidence type="ECO:0000256" key="1">
    <source>
        <dbReference type="ARBA" id="ARBA00002738"/>
    </source>
</evidence>